<keyword evidence="4" id="KW-1185">Reference proteome</keyword>
<protein>
    <recommendedName>
        <fullName evidence="2">Chorismate-utilising enzyme C-terminal domain-containing protein</fullName>
    </recommendedName>
</protein>
<dbReference type="PANTHER" id="PTHR11236:SF50">
    <property type="entry name" value="AMINODEOXYCHORISMATE SYNTHASE COMPONENT 1"/>
    <property type="match status" value="1"/>
</dbReference>
<dbReference type="PANTHER" id="PTHR11236">
    <property type="entry name" value="AMINOBENZOATE/ANTHRANILATE SYNTHASE"/>
    <property type="match status" value="1"/>
</dbReference>
<organism evidence="3 4">
    <name type="scientific">Candidatus Hydrogenisulfobacillus filiaventi</name>
    <dbReference type="NCBI Taxonomy" id="2707344"/>
    <lineage>
        <taxon>Bacteria</taxon>
        <taxon>Bacillati</taxon>
        <taxon>Bacillota</taxon>
        <taxon>Clostridia</taxon>
        <taxon>Eubacteriales</taxon>
        <taxon>Clostridiales Family XVII. Incertae Sedis</taxon>
        <taxon>Candidatus Hydrogenisulfobacillus</taxon>
    </lineage>
</organism>
<dbReference type="Proteomes" id="UP000503399">
    <property type="component" value="Chromosome"/>
</dbReference>
<dbReference type="GO" id="GO:0046820">
    <property type="term" value="F:4-amino-4-deoxychorismate synthase activity"/>
    <property type="evidence" value="ECO:0007669"/>
    <property type="project" value="TreeGrafter"/>
</dbReference>
<evidence type="ECO:0000313" key="3">
    <source>
        <dbReference type="EMBL" id="CAB1129220.1"/>
    </source>
</evidence>
<feature type="domain" description="Chorismate-utilising enzyme C-terminal" evidence="2">
    <location>
        <begin position="2"/>
        <end position="98"/>
    </location>
</feature>
<dbReference type="KEGG" id="hfv:R50_1719"/>
<proteinExistence type="predicted"/>
<evidence type="ECO:0000256" key="1">
    <source>
        <dbReference type="SAM" id="MobiDB-lite"/>
    </source>
</evidence>
<dbReference type="AlphaFoldDB" id="A0A6F8ZGZ9"/>
<gene>
    <name evidence="3" type="ORF">R50_1719</name>
</gene>
<dbReference type="InterPro" id="IPR015890">
    <property type="entry name" value="Chorismate_C"/>
</dbReference>
<reference evidence="3 4" key="1">
    <citation type="submission" date="2020-02" db="EMBL/GenBank/DDBJ databases">
        <authorList>
            <person name="Hogendoorn C."/>
        </authorList>
    </citation>
    <scope>NUCLEOTIDE SEQUENCE [LARGE SCALE GENOMIC DNA]</scope>
    <source>
        <strain evidence="3">R501</strain>
    </source>
</reference>
<name>A0A6F8ZGZ9_9FIRM</name>
<dbReference type="Pfam" id="PF00425">
    <property type="entry name" value="Chorismate_bind"/>
    <property type="match status" value="1"/>
</dbReference>
<dbReference type="InterPro" id="IPR019999">
    <property type="entry name" value="Anth_synth_I-like"/>
</dbReference>
<dbReference type="SUPFAM" id="SSF56322">
    <property type="entry name" value="ADC synthase"/>
    <property type="match status" value="1"/>
</dbReference>
<dbReference type="EMBL" id="LR778114">
    <property type="protein sequence ID" value="CAB1129220.1"/>
    <property type="molecule type" value="Genomic_DNA"/>
</dbReference>
<sequence length="113" mass="12075">MLSASPDLCLERAPAGVVRTAPIKGTRPRGRNPETDRPLAGELLASETGRAELIVVVDLEHNDLDRVAAAGGVRMRRGPHLESLPYVHHLVAEVEGRYPWPDPTGTGISPSGP</sequence>
<feature type="region of interest" description="Disordered" evidence="1">
    <location>
        <begin position="19"/>
        <end position="38"/>
    </location>
</feature>
<dbReference type="InterPro" id="IPR005801">
    <property type="entry name" value="ADC_synthase"/>
</dbReference>
<dbReference type="Gene3D" id="3.60.120.10">
    <property type="entry name" value="Anthranilate synthase"/>
    <property type="match status" value="1"/>
</dbReference>
<evidence type="ECO:0000313" key="4">
    <source>
        <dbReference type="Proteomes" id="UP000503399"/>
    </source>
</evidence>
<dbReference type="GO" id="GO:0000162">
    <property type="term" value="P:L-tryptophan biosynthetic process"/>
    <property type="evidence" value="ECO:0007669"/>
    <property type="project" value="TreeGrafter"/>
</dbReference>
<evidence type="ECO:0000259" key="2">
    <source>
        <dbReference type="Pfam" id="PF00425"/>
    </source>
</evidence>
<accession>A0A6F8ZGZ9</accession>